<organism evidence="1">
    <name type="scientific">Octopus bimaculoides</name>
    <name type="common">California two-spotted octopus</name>
    <dbReference type="NCBI Taxonomy" id="37653"/>
    <lineage>
        <taxon>Eukaryota</taxon>
        <taxon>Metazoa</taxon>
        <taxon>Spiralia</taxon>
        <taxon>Lophotrochozoa</taxon>
        <taxon>Mollusca</taxon>
        <taxon>Cephalopoda</taxon>
        <taxon>Coleoidea</taxon>
        <taxon>Octopodiformes</taxon>
        <taxon>Octopoda</taxon>
        <taxon>Incirrata</taxon>
        <taxon>Octopodidae</taxon>
        <taxon>Octopus</taxon>
    </lineage>
</organism>
<sequence length="61" mass="7224">MKNLQNISKPRLISQCLIKNKCNKLRVNKNQYFFVRRGAVILKMWALQLRPASKIYCSKAR</sequence>
<evidence type="ECO:0000313" key="1">
    <source>
        <dbReference type="EMBL" id="KOF64408.1"/>
    </source>
</evidence>
<protein>
    <submittedName>
        <fullName evidence="1">Uncharacterized protein</fullName>
    </submittedName>
</protein>
<accession>A0A0L8FJN7</accession>
<dbReference type="AlphaFoldDB" id="A0A0L8FJN7"/>
<proteinExistence type="predicted"/>
<gene>
    <name evidence="1" type="ORF">OCBIM_22017386mg</name>
</gene>
<reference evidence="1" key="1">
    <citation type="submission" date="2015-07" db="EMBL/GenBank/DDBJ databases">
        <title>MeaNS - Measles Nucleotide Surveillance Program.</title>
        <authorList>
            <person name="Tran T."/>
            <person name="Druce J."/>
        </authorList>
    </citation>
    <scope>NUCLEOTIDE SEQUENCE</scope>
    <source>
        <strain evidence="1">UCB-OBI-ISO-001</strain>
        <tissue evidence="1">Gonad</tissue>
    </source>
</reference>
<name>A0A0L8FJN7_OCTBM</name>
<dbReference type="EMBL" id="KQ430272">
    <property type="protein sequence ID" value="KOF64408.1"/>
    <property type="molecule type" value="Genomic_DNA"/>
</dbReference>